<evidence type="ECO:0000313" key="2">
    <source>
        <dbReference type="EMBL" id="ESO87633.1"/>
    </source>
</evidence>
<dbReference type="RefSeq" id="XP_009061680.1">
    <property type="nucleotide sequence ID" value="XM_009063432.1"/>
</dbReference>
<keyword evidence="3" id="KW-1185">Reference proteome</keyword>
<feature type="region of interest" description="Disordered" evidence="1">
    <location>
        <begin position="50"/>
        <end position="82"/>
    </location>
</feature>
<dbReference type="GeneID" id="20243492"/>
<dbReference type="CTD" id="20243492"/>
<dbReference type="EMBL" id="KB202867">
    <property type="protein sequence ID" value="ESO87633.1"/>
    <property type="molecule type" value="Genomic_DNA"/>
</dbReference>
<evidence type="ECO:0000256" key="1">
    <source>
        <dbReference type="SAM" id="MobiDB-lite"/>
    </source>
</evidence>
<accession>V3Z9M6</accession>
<gene>
    <name evidence="2" type="ORF">LOTGIDRAFT_175947</name>
</gene>
<dbReference type="Proteomes" id="UP000030746">
    <property type="component" value="Unassembled WGS sequence"/>
</dbReference>
<evidence type="ECO:0000313" key="3">
    <source>
        <dbReference type="Proteomes" id="UP000030746"/>
    </source>
</evidence>
<reference evidence="2 3" key="1">
    <citation type="journal article" date="2013" name="Nature">
        <title>Insights into bilaterian evolution from three spiralian genomes.</title>
        <authorList>
            <person name="Simakov O."/>
            <person name="Marletaz F."/>
            <person name="Cho S.J."/>
            <person name="Edsinger-Gonzales E."/>
            <person name="Havlak P."/>
            <person name="Hellsten U."/>
            <person name="Kuo D.H."/>
            <person name="Larsson T."/>
            <person name="Lv J."/>
            <person name="Arendt D."/>
            <person name="Savage R."/>
            <person name="Osoegawa K."/>
            <person name="de Jong P."/>
            <person name="Grimwood J."/>
            <person name="Chapman J.A."/>
            <person name="Shapiro H."/>
            <person name="Aerts A."/>
            <person name="Otillar R.P."/>
            <person name="Terry A.Y."/>
            <person name="Boore J.L."/>
            <person name="Grigoriev I.V."/>
            <person name="Lindberg D.R."/>
            <person name="Seaver E.C."/>
            <person name="Weisblat D.A."/>
            <person name="Putnam N.H."/>
            <person name="Rokhsar D.S."/>
        </authorList>
    </citation>
    <scope>NUCLEOTIDE SEQUENCE [LARGE SCALE GENOMIC DNA]</scope>
</reference>
<organism evidence="2 3">
    <name type="scientific">Lottia gigantea</name>
    <name type="common">Giant owl limpet</name>
    <dbReference type="NCBI Taxonomy" id="225164"/>
    <lineage>
        <taxon>Eukaryota</taxon>
        <taxon>Metazoa</taxon>
        <taxon>Spiralia</taxon>
        <taxon>Lophotrochozoa</taxon>
        <taxon>Mollusca</taxon>
        <taxon>Gastropoda</taxon>
        <taxon>Patellogastropoda</taxon>
        <taxon>Lottioidea</taxon>
        <taxon>Lottiidae</taxon>
        <taxon>Lottia</taxon>
    </lineage>
</organism>
<dbReference type="HOGENOM" id="CLU_116008_0_0_1"/>
<sequence length="205" mass="23172">MADSTKKSLTSTSASKSTFDLASIIFEKDKSRKSVKGTDSFKTSIKSTATGENLEKVTCSPSEMAARNRPSSSKNKDDAIIETASFSKDNSQTFADFKMEMHEMHKKSFEEIQLIIANSMDNLRQPESRRTDKRPICGRKRVISESDVNNDRSEGEIYENSDSDFLLTQKKYKIPKLDKKRAGGENLDIIQQINELLEQSNDERP</sequence>
<protein>
    <submittedName>
        <fullName evidence="2">Uncharacterized protein</fullName>
    </submittedName>
</protein>
<dbReference type="AlphaFoldDB" id="V3Z9M6"/>
<dbReference type="KEGG" id="lgi:LOTGIDRAFT_175947"/>
<name>V3Z9M6_LOTGI</name>
<proteinExistence type="predicted"/>